<dbReference type="RefSeq" id="WP_318751598.1">
    <property type="nucleotide sequence ID" value="NZ_CP132508.1"/>
</dbReference>
<name>A0ABZ0QUM1_9FIRM</name>
<dbReference type="Proteomes" id="UP001304683">
    <property type="component" value="Chromosome"/>
</dbReference>
<evidence type="ECO:0000256" key="1">
    <source>
        <dbReference type="ARBA" id="ARBA00022722"/>
    </source>
</evidence>
<evidence type="ECO:0000256" key="7">
    <source>
        <dbReference type="SAM" id="MobiDB-lite"/>
    </source>
</evidence>
<dbReference type="PANTHER" id="PTHR31290">
    <property type="entry name" value="UV-DAMAGE ENDONUCLEASE"/>
    <property type="match status" value="1"/>
</dbReference>
<keyword evidence="9" id="KW-1185">Reference proteome</keyword>
<feature type="region of interest" description="Disordered" evidence="7">
    <location>
        <begin position="107"/>
        <end position="129"/>
    </location>
</feature>
<evidence type="ECO:0000256" key="6">
    <source>
        <dbReference type="ARBA" id="ARBA00023204"/>
    </source>
</evidence>
<dbReference type="SUPFAM" id="SSF51658">
    <property type="entry name" value="Xylose isomerase-like"/>
    <property type="match status" value="1"/>
</dbReference>
<evidence type="ECO:0000256" key="5">
    <source>
        <dbReference type="ARBA" id="ARBA00022801"/>
    </source>
</evidence>
<keyword evidence="2" id="KW-0255">Endonuclease</keyword>
<evidence type="ECO:0000313" key="9">
    <source>
        <dbReference type="Proteomes" id="UP001304683"/>
    </source>
</evidence>
<keyword evidence="3" id="KW-0227">DNA damage</keyword>
<evidence type="ECO:0000313" key="8">
    <source>
        <dbReference type="EMBL" id="WPD20240.1"/>
    </source>
</evidence>
<dbReference type="EMBL" id="CP132508">
    <property type="protein sequence ID" value="WPD20240.1"/>
    <property type="molecule type" value="Genomic_DNA"/>
</dbReference>
<keyword evidence="5" id="KW-0378">Hydrolase</keyword>
<keyword evidence="6" id="KW-0234">DNA repair</keyword>
<evidence type="ECO:0000256" key="3">
    <source>
        <dbReference type="ARBA" id="ARBA00022763"/>
    </source>
</evidence>
<gene>
    <name evidence="8" type="ORF">Q5761_03510</name>
</gene>
<dbReference type="Pfam" id="PF03851">
    <property type="entry name" value="UvdE"/>
    <property type="match status" value="1"/>
</dbReference>
<keyword evidence="1" id="KW-0540">Nuclease</keyword>
<dbReference type="InterPro" id="IPR036237">
    <property type="entry name" value="Xyl_isomerase-like_sf"/>
</dbReference>
<dbReference type="Gene3D" id="3.20.20.150">
    <property type="entry name" value="Divalent-metal-dependent TIM barrel enzymes"/>
    <property type="match status" value="1"/>
</dbReference>
<protein>
    <submittedName>
        <fullName evidence="8">Uncharacterized protein</fullName>
    </submittedName>
</protein>
<accession>A0ABZ0QUM1</accession>
<organism evidence="8 9">
    <name type="scientific">Thermaerobacter composti</name>
    <dbReference type="NCBI Taxonomy" id="554949"/>
    <lineage>
        <taxon>Bacteria</taxon>
        <taxon>Bacillati</taxon>
        <taxon>Bacillota</taxon>
        <taxon>Clostridia</taxon>
        <taxon>Eubacteriales</taxon>
        <taxon>Clostridiales Family XVII. Incertae Sedis</taxon>
        <taxon>Thermaerobacter</taxon>
    </lineage>
</organism>
<evidence type="ECO:0000256" key="2">
    <source>
        <dbReference type="ARBA" id="ARBA00022759"/>
    </source>
</evidence>
<sequence>MRILFFARAHGIRLYRISANMIPLATHPLTADWRWWGEPDLQATGARVGRVAREAGIRLSSHLPEVCGLGSASQFRWVQAYLAYHRRLFDLLDLDERARIVIHVGGRRGRSQGPGENRGRERHQRAAAGDGARAILEKAGRHLEQLDGWARSRLVLENDDRTVDIATTLELAERFGLPVAFDWHHHVCCPPAGFPEPRSAEGLAALEPLLVRSFRLWRDRPPKIHLSSPRDGASLRAHADYVDPAFVKPLLAILPRLGVPEVDGMVEAQKKDLALFRLARVLGAGTASPGP</sequence>
<dbReference type="InterPro" id="IPR004601">
    <property type="entry name" value="UvdE"/>
</dbReference>
<evidence type="ECO:0000256" key="4">
    <source>
        <dbReference type="ARBA" id="ARBA00022769"/>
    </source>
</evidence>
<dbReference type="PANTHER" id="PTHR31290:SF5">
    <property type="entry name" value="UV-DAMAGE ENDONUCLEASE"/>
    <property type="match status" value="1"/>
</dbReference>
<keyword evidence="4" id="KW-0228">DNA excision</keyword>
<proteinExistence type="predicted"/>
<reference evidence="8 9" key="1">
    <citation type="submission" date="2023-08" db="EMBL/GenBank/DDBJ databases">
        <title>Genome sequence of Thermaerobacter compostii strain Ins1, a spore-forming filamentous bacterium isolated from a deep geothermal reservoir.</title>
        <authorList>
            <person name="Bregnard D."/>
            <person name="Gonzalez D."/>
            <person name="Junier P."/>
        </authorList>
    </citation>
    <scope>NUCLEOTIDE SEQUENCE [LARGE SCALE GENOMIC DNA]</scope>
    <source>
        <strain evidence="8 9">Ins1</strain>
    </source>
</reference>